<dbReference type="STRING" id="481448.Minf_2436"/>
<dbReference type="KEGG" id="min:Minf_2436"/>
<accession>B3E113</accession>
<sequence>MLLSLLGSPIEPRGIGISFYFIYLLLAYSLDILGKGQAFGCFPLCLYCRKQGP</sequence>
<keyword evidence="1" id="KW-1133">Transmembrane helix</keyword>
<evidence type="ECO:0000256" key="1">
    <source>
        <dbReference type="SAM" id="Phobius"/>
    </source>
</evidence>
<name>B3E113_METI4</name>
<dbReference type="Proteomes" id="UP000009149">
    <property type="component" value="Chromosome"/>
</dbReference>
<evidence type="ECO:0000313" key="2">
    <source>
        <dbReference type="EMBL" id="ACD84490.1"/>
    </source>
</evidence>
<gene>
    <name evidence="2" type="ordered locus">Minf_2436</name>
</gene>
<keyword evidence="1" id="KW-0472">Membrane</keyword>
<dbReference type="EMBL" id="CP000975">
    <property type="protein sequence ID" value="ACD84490.1"/>
    <property type="molecule type" value="Genomic_DNA"/>
</dbReference>
<dbReference type="AlphaFoldDB" id="B3E113"/>
<reference evidence="2 3" key="1">
    <citation type="journal article" date="2008" name="Biol. Direct">
        <title>Complete genome sequence of the extremely acidophilic methanotroph isolate V4, Methylacidiphilum infernorum, a representative of the bacterial phylum Verrucomicrobia.</title>
        <authorList>
            <person name="Hou S."/>
            <person name="Makarova K.S."/>
            <person name="Saw J.H."/>
            <person name="Senin P."/>
            <person name="Ly B.V."/>
            <person name="Zhou Z."/>
            <person name="Ren Y."/>
            <person name="Wang J."/>
            <person name="Galperin M.Y."/>
            <person name="Omelchenko M.V."/>
            <person name="Wolf Y.I."/>
            <person name="Yutin N."/>
            <person name="Koonin E.V."/>
            <person name="Stott M.B."/>
            <person name="Mountain B.W."/>
            <person name="Crowe M.A."/>
            <person name="Smirnova A.V."/>
            <person name="Dunfield P.F."/>
            <person name="Feng L."/>
            <person name="Wang L."/>
            <person name="Alam M."/>
        </authorList>
    </citation>
    <scope>NUCLEOTIDE SEQUENCE [LARGE SCALE GENOMIC DNA]</scope>
    <source>
        <strain evidence="3">Isolate V4</strain>
    </source>
</reference>
<organism evidence="2 3">
    <name type="scientific">Methylacidiphilum infernorum (isolate V4)</name>
    <name type="common">Methylokorus infernorum (strain V4)</name>
    <dbReference type="NCBI Taxonomy" id="481448"/>
    <lineage>
        <taxon>Bacteria</taxon>
        <taxon>Pseudomonadati</taxon>
        <taxon>Verrucomicrobiota</taxon>
        <taxon>Methylacidiphilae</taxon>
        <taxon>Methylacidiphilales</taxon>
        <taxon>Methylacidiphilaceae</taxon>
        <taxon>Methylacidiphilum (ex Ratnadevi et al. 2023)</taxon>
    </lineage>
</organism>
<protein>
    <submittedName>
        <fullName evidence="2">Uncharacterized protein</fullName>
    </submittedName>
</protein>
<keyword evidence="1" id="KW-0812">Transmembrane</keyword>
<proteinExistence type="predicted"/>
<feature type="transmembrane region" description="Helical" evidence="1">
    <location>
        <begin position="12"/>
        <end position="30"/>
    </location>
</feature>
<evidence type="ECO:0000313" key="3">
    <source>
        <dbReference type="Proteomes" id="UP000009149"/>
    </source>
</evidence>
<dbReference type="HOGENOM" id="CLU_3063327_0_0_0"/>